<feature type="compositionally biased region" description="Basic residues" evidence="4">
    <location>
        <begin position="20"/>
        <end position="34"/>
    </location>
</feature>
<dbReference type="InterPro" id="IPR013083">
    <property type="entry name" value="Znf_RING/FYVE/PHD"/>
</dbReference>
<dbReference type="OrthoDB" id="303107at2759"/>
<organism evidence="6 7">
    <name type="scientific">Rhizopus stolonifer</name>
    <name type="common">Rhizopus nigricans</name>
    <dbReference type="NCBI Taxonomy" id="4846"/>
    <lineage>
        <taxon>Eukaryota</taxon>
        <taxon>Fungi</taxon>
        <taxon>Fungi incertae sedis</taxon>
        <taxon>Mucoromycota</taxon>
        <taxon>Mucoromycotina</taxon>
        <taxon>Mucoromycetes</taxon>
        <taxon>Mucorales</taxon>
        <taxon>Mucorineae</taxon>
        <taxon>Rhizopodaceae</taxon>
        <taxon>Rhizopus</taxon>
    </lineage>
</organism>
<evidence type="ECO:0000256" key="2">
    <source>
        <dbReference type="ARBA" id="ARBA00022771"/>
    </source>
</evidence>
<dbReference type="EMBL" id="PJQM01005503">
    <property type="protein sequence ID" value="RCH81471.1"/>
    <property type="molecule type" value="Genomic_DNA"/>
</dbReference>
<evidence type="ECO:0000256" key="1">
    <source>
        <dbReference type="ARBA" id="ARBA00022723"/>
    </source>
</evidence>
<feature type="region of interest" description="Disordered" evidence="4">
    <location>
        <begin position="172"/>
        <end position="224"/>
    </location>
</feature>
<dbReference type="GO" id="GO:0008270">
    <property type="term" value="F:zinc ion binding"/>
    <property type="evidence" value="ECO:0007669"/>
    <property type="project" value="UniProtKB-KW"/>
</dbReference>
<dbReference type="Proteomes" id="UP000253551">
    <property type="component" value="Unassembled WGS sequence"/>
</dbReference>
<dbReference type="InterPro" id="IPR019787">
    <property type="entry name" value="Znf_PHD-finger"/>
</dbReference>
<dbReference type="Pfam" id="PF00628">
    <property type="entry name" value="PHD"/>
    <property type="match status" value="1"/>
</dbReference>
<feature type="non-terminal residue" evidence="6">
    <location>
        <position position="1"/>
    </location>
</feature>
<keyword evidence="2" id="KW-0863">Zinc-finger</keyword>
<evidence type="ECO:0000256" key="4">
    <source>
        <dbReference type="SAM" id="MobiDB-lite"/>
    </source>
</evidence>
<dbReference type="STRING" id="4846.A0A367IVG7"/>
<name>A0A367IVG7_RHIST</name>
<keyword evidence="3" id="KW-0862">Zinc</keyword>
<evidence type="ECO:0000313" key="7">
    <source>
        <dbReference type="Proteomes" id="UP000253551"/>
    </source>
</evidence>
<keyword evidence="7" id="KW-1185">Reference proteome</keyword>
<dbReference type="Gene3D" id="3.30.40.10">
    <property type="entry name" value="Zinc/RING finger domain, C3HC4 (zinc finger)"/>
    <property type="match status" value="1"/>
</dbReference>
<comment type="caution">
    <text evidence="6">The sequence shown here is derived from an EMBL/GenBank/DDBJ whole genome shotgun (WGS) entry which is preliminary data.</text>
</comment>
<evidence type="ECO:0000259" key="5">
    <source>
        <dbReference type="Pfam" id="PF00628"/>
    </source>
</evidence>
<keyword evidence="1" id="KW-0479">Metal-binding</keyword>
<accession>A0A367IVG7</accession>
<dbReference type="AlphaFoldDB" id="A0A367IVG7"/>
<feature type="compositionally biased region" description="Basic and acidic residues" evidence="4">
    <location>
        <begin position="1"/>
        <end position="14"/>
    </location>
</feature>
<evidence type="ECO:0000256" key="3">
    <source>
        <dbReference type="ARBA" id="ARBA00022833"/>
    </source>
</evidence>
<protein>
    <recommendedName>
        <fullName evidence="5">PHD-type domain-containing protein</fullName>
    </recommendedName>
</protein>
<feature type="region of interest" description="Disordered" evidence="4">
    <location>
        <begin position="1"/>
        <end position="47"/>
    </location>
</feature>
<feature type="compositionally biased region" description="Basic and acidic residues" evidence="4">
    <location>
        <begin position="172"/>
        <end position="197"/>
    </location>
</feature>
<gene>
    <name evidence="6" type="ORF">CU098_002514</name>
</gene>
<reference evidence="6 7" key="1">
    <citation type="journal article" date="2018" name="G3 (Bethesda)">
        <title>Phylogenetic and Phylogenomic Definition of Rhizopus Species.</title>
        <authorList>
            <person name="Gryganskyi A.P."/>
            <person name="Golan J."/>
            <person name="Dolatabadi S."/>
            <person name="Mondo S."/>
            <person name="Robb S."/>
            <person name="Idnurm A."/>
            <person name="Muszewska A."/>
            <person name="Steczkiewicz K."/>
            <person name="Masonjones S."/>
            <person name="Liao H.L."/>
            <person name="Gajdeczka M.T."/>
            <person name="Anike F."/>
            <person name="Vuek A."/>
            <person name="Anishchenko I.M."/>
            <person name="Voigt K."/>
            <person name="de Hoog G.S."/>
            <person name="Smith M.E."/>
            <person name="Heitman J."/>
            <person name="Vilgalys R."/>
            <person name="Stajich J.E."/>
        </authorList>
    </citation>
    <scope>NUCLEOTIDE SEQUENCE [LARGE SCALE GENOMIC DNA]</scope>
    <source>
        <strain evidence="6 7">LSU 92-RS-03</strain>
    </source>
</reference>
<dbReference type="SUPFAM" id="SSF57903">
    <property type="entry name" value="FYVE/PHD zinc finger"/>
    <property type="match status" value="1"/>
</dbReference>
<feature type="region of interest" description="Disordered" evidence="4">
    <location>
        <begin position="135"/>
        <end position="157"/>
    </location>
</feature>
<dbReference type="InterPro" id="IPR011011">
    <property type="entry name" value="Znf_FYVE_PHD"/>
</dbReference>
<sequence length="287" mass="34230">NRLYKETPEPEKIQKPATIIKRRPTGTRSSSRRSKTIESEEDDNNDNEEWTPWKLICLTKFDWENIATKYANSKHIDEQRFHRFLVNDLVPKVLPALEEREKERKKQEAMIHRKRSSRLMVRELEYYDLGPRTSSRLEKKQEDKEKQEKEQLAKARKERLLERERRLMEREYRAMTREKRQEEEESRKYTKRLDEHGNPLPRKPKLGVDGNPIPLKKRGRKPKNKNVEEDNWLFECVCGISGQNLDDGSSMIACEQCGIWQHIACLEKSGQIEQKKKLDDILFNTLV</sequence>
<evidence type="ECO:0000313" key="6">
    <source>
        <dbReference type="EMBL" id="RCH81471.1"/>
    </source>
</evidence>
<feature type="compositionally biased region" description="Basic residues" evidence="4">
    <location>
        <begin position="215"/>
        <end position="224"/>
    </location>
</feature>
<feature type="domain" description="PHD-type" evidence="5">
    <location>
        <begin position="237"/>
        <end position="275"/>
    </location>
</feature>
<proteinExistence type="predicted"/>